<dbReference type="OrthoDB" id="444592at2759"/>
<dbReference type="SUPFAM" id="SSF81624">
    <property type="entry name" value="N-terminal domain of MutM-like DNA repair proteins"/>
    <property type="match status" value="1"/>
</dbReference>
<dbReference type="InterPro" id="IPR035937">
    <property type="entry name" value="FPG_N"/>
</dbReference>
<dbReference type="EMBL" id="CP063410">
    <property type="protein sequence ID" value="QSZ36096.1"/>
    <property type="molecule type" value="Genomic_DNA"/>
</dbReference>
<reference evidence="2" key="1">
    <citation type="submission" date="2020-10" db="EMBL/GenBank/DDBJ databases">
        <title>Genome Sequence of Monilinia vaccinii-corymbosi Sheds Light on Mummy Berry Disease Infection of Blueberry and Mating Type.</title>
        <authorList>
            <person name="Yow A.G."/>
            <person name="Zhang Y."/>
            <person name="Bansal K."/>
            <person name="Eacker S.M."/>
            <person name="Sullivan S."/>
            <person name="Liachko I."/>
            <person name="Cubeta M.A."/>
            <person name="Rollins J.A."/>
            <person name="Ashrafi H."/>
        </authorList>
    </citation>
    <scope>NUCLEOTIDE SEQUENCE</scope>
    <source>
        <strain evidence="2">RL-1</strain>
    </source>
</reference>
<dbReference type="AlphaFoldDB" id="A0A8A3PMM0"/>
<accession>A0A8A3PMM0</accession>
<sequence length="108" mass="11681">MPEIAEVARAVHHIRKSLVGKTLAVVKAQDDANVFGKVGTSAAEFQKALIGKKVIGAGQQGKYFWSDPSLSPQNACTVLNCGRMIMSSPPHPVFHFGMTGMRKLKFLV</sequence>
<dbReference type="GO" id="GO:0003906">
    <property type="term" value="F:DNA-(apurinic or apyrimidinic site) endonuclease activity"/>
    <property type="evidence" value="ECO:0007669"/>
    <property type="project" value="InterPro"/>
</dbReference>
<evidence type="ECO:0000313" key="3">
    <source>
        <dbReference type="Proteomes" id="UP000672032"/>
    </source>
</evidence>
<protein>
    <recommendedName>
        <fullName evidence="1">Formamidopyrimidine-DNA glycosylase catalytic domain-containing protein</fullName>
    </recommendedName>
</protein>
<feature type="domain" description="Formamidopyrimidine-DNA glycosylase catalytic" evidence="1">
    <location>
        <begin position="2"/>
        <end position="108"/>
    </location>
</feature>
<dbReference type="GO" id="GO:0006284">
    <property type="term" value="P:base-excision repair"/>
    <property type="evidence" value="ECO:0007669"/>
    <property type="project" value="InterPro"/>
</dbReference>
<dbReference type="GO" id="GO:0008270">
    <property type="term" value="F:zinc ion binding"/>
    <property type="evidence" value="ECO:0007669"/>
    <property type="project" value="InterPro"/>
</dbReference>
<dbReference type="SMART" id="SM00898">
    <property type="entry name" value="Fapy_DNA_glyco"/>
    <property type="match status" value="1"/>
</dbReference>
<dbReference type="Gene3D" id="3.20.190.10">
    <property type="entry name" value="MutM-like, N-terminal"/>
    <property type="match status" value="1"/>
</dbReference>
<dbReference type="InterPro" id="IPR012319">
    <property type="entry name" value="FPG_cat"/>
</dbReference>
<dbReference type="Proteomes" id="UP000672032">
    <property type="component" value="Chromosome 6"/>
</dbReference>
<gene>
    <name evidence="2" type="ORF">DSL72_007221</name>
</gene>
<dbReference type="GO" id="GO:0019104">
    <property type="term" value="F:DNA N-glycosylase activity"/>
    <property type="evidence" value="ECO:0007669"/>
    <property type="project" value="InterPro"/>
</dbReference>
<keyword evidence="3" id="KW-1185">Reference proteome</keyword>
<name>A0A8A3PMM0_9HELO</name>
<organism evidence="2 3">
    <name type="scientific">Monilinia vaccinii-corymbosi</name>
    <dbReference type="NCBI Taxonomy" id="61207"/>
    <lineage>
        <taxon>Eukaryota</taxon>
        <taxon>Fungi</taxon>
        <taxon>Dikarya</taxon>
        <taxon>Ascomycota</taxon>
        <taxon>Pezizomycotina</taxon>
        <taxon>Leotiomycetes</taxon>
        <taxon>Helotiales</taxon>
        <taxon>Sclerotiniaceae</taxon>
        <taxon>Monilinia</taxon>
    </lineage>
</organism>
<dbReference type="PROSITE" id="PS51068">
    <property type="entry name" value="FPG_CAT"/>
    <property type="match status" value="1"/>
</dbReference>
<evidence type="ECO:0000259" key="1">
    <source>
        <dbReference type="PROSITE" id="PS51068"/>
    </source>
</evidence>
<evidence type="ECO:0000313" key="2">
    <source>
        <dbReference type="EMBL" id="QSZ36096.1"/>
    </source>
</evidence>
<dbReference type="Pfam" id="PF01149">
    <property type="entry name" value="Fapy_DNA_glyco"/>
    <property type="match status" value="1"/>
</dbReference>
<proteinExistence type="predicted"/>